<dbReference type="AlphaFoldDB" id="A0A5J5ET95"/>
<protein>
    <submittedName>
        <fullName evidence="1">Uncharacterized protein</fullName>
    </submittedName>
</protein>
<keyword evidence="2" id="KW-1185">Reference proteome</keyword>
<accession>A0A5J5ET95</accession>
<evidence type="ECO:0000313" key="2">
    <source>
        <dbReference type="Proteomes" id="UP000326924"/>
    </source>
</evidence>
<sequence length="217" mass="23842">MPRHPDPEIQANFKIRDAPQGAKATMDPTINLNVLHSQRPSAIALTWQQQLVPSAPVESPSPCSPRLISVPHFASFPVTKPILHAHPVPWQANSSTKFTDKNASGSNGCRYRDDADKACLFVRRRCANPMPALSRFAEYGGAVKTLCVAKVMSGTAVDFWEEMAPFAPELAELALKLLRALSNSVPSEQSLSTENLIRNRKRNTSHPLGPEIVRLQS</sequence>
<comment type="caution">
    <text evidence="1">The sequence shown here is derived from an EMBL/GenBank/DDBJ whole genome shotgun (WGS) entry which is preliminary data.</text>
</comment>
<gene>
    <name evidence="1" type="ORF">FN846DRAFT_908557</name>
</gene>
<name>A0A5J5ET95_9PEZI</name>
<reference evidence="1 2" key="1">
    <citation type="submission" date="2019-09" db="EMBL/GenBank/DDBJ databases">
        <title>Draft genome of the ectomycorrhizal ascomycete Sphaerosporella brunnea.</title>
        <authorList>
            <consortium name="DOE Joint Genome Institute"/>
            <person name="Benucci G.M."/>
            <person name="Marozzi G."/>
            <person name="Antonielli L."/>
            <person name="Sanchez S."/>
            <person name="Marco P."/>
            <person name="Wang X."/>
            <person name="Falini L.B."/>
            <person name="Barry K."/>
            <person name="Haridas S."/>
            <person name="Lipzen A."/>
            <person name="Labutti K."/>
            <person name="Grigoriev I.V."/>
            <person name="Murat C."/>
            <person name="Martin F."/>
            <person name="Albertini E."/>
            <person name="Donnini D."/>
            <person name="Bonito G."/>
        </authorList>
    </citation>
    <scope>NUCLEOTIDE SEQUENCE [LARGE SCALE GENOMIC DNA]</scope>
    <source>
        <strain evidence="1 2">Sb_GMNB300</strain>
    </source>
</reference>
<proteinExistence type="predicted"/>
<dbReference type="Proteomes" id="UP000326924">
    <property type="component" value="Unassembled WGS sequence"/>
</dbReference>
<dbReference type="EMBL" id="VXIS01000132">
    <property type="protein sequence ID" value="KAA8902474.1"/>
    <property type="molecule type" value="Genomic_DNA"/>
</dbReference>
<dbReference type="InParanoid" id="A0A5J5ET95"/>
<organism evidence="1 2">
    <name type="scientific">Sphaerosporella brunnea</name>
    <dbReference type="NCBI Taxonomy" id="1250544"/>
    <lineage>
        <taxon>Eukaryota</taxon>
        <taxon>Fungi</taxon>
        <taxon>Dikarya</taxon>
        <taxon>Ascomycota</taxon>
        <taxon>Pezizomycotina</taxon>
        <taxon>Pezizomycetes</taxon>
        <taxon>Pezizales</taxon>
        <taxon>Pyronemataceae</taxon>
        <taxon>Sphaerosporella</taxon>
    </lineage>
</organism>
<evidence type="ECO:0000313" key="1">
    <source>
        <dbReference type="EMBL" id="KAA8902474.1"/>
    </source>
</evidence>